<accession>A0A061II94</accession>
<protein>
    <submittedName>
        <fullName evidence="1">Uncharacterized protein</fullName>
    </submittedName>
</protein>
<dbReference type="Proteomes" id="UP000030759">
    <property type="component" value="Unassembled WGS sequence"/>
</dbReference>
<evidence type="ECO:0000313" key="2">
    <source>
        <dbReference type="Proteomes" id="UP000030759"/>
    </source>
</evidence>
<evidence type="ECO:0000313" key="1">
    <source>
        <dbReference type="EMBL" id="ERE80832.1"/>
    </source>
</evidence>
<dbReference type="AlphaFoldDB" id="A0A061II94"/>
<organism evidence="1 2">
    <name type="scientific">Cricetulus griseus</name>
    <name type="common">Chinese hamster</name>
    <name type="synonym">Cricetulus barabensis griseus</name>
    <dbReference type="NCBI Taxonomy" id="10029"/>
    <lineage>
        <taxon>Eukaryota</taxon>
        <taxon>Metazoa</taxon>
        <taxon>Chordata</taxon>
        <taxon>Craniata</taxon>
        <taxon>Vertebrata</taxon>
        <taxon>Euteleostomi</taxon>
        <taxon>Mammalia</taxon>
        <taxon>Eutheria</taxon>
        <taxon>Euarchontoglires</taxon>
        <taxon>Glires</taxon>
        <taxon>Rodentia</taxon>
        <taxon>Myomorpha</taxon>
        <taxon>Muroidea</taxon>
        <taxon>Cricetidae</taxon>
        <taxon>Cricetinae</taxon>
        <taxon>Cricetulus</taxon>
    </lineage>
</organism>
<gene>
    <name evidence="1" type="ORF">H671_3g8582</name>
</gene>
<proteinExistence type="predicted"/>
<name>A0A061II94_CRIGR</name>
<sequence length="67" mass="7726">MPSAYETYELMAQQTQENLSSISLIPTVPVECMCPLNALVKTVLVISWLDKDLKKKLRKNRTARNRF</sequence>
<reference evidence="2" key="1">
    <citation type="journal article" date="2013" name="Nat. Biotechnol.">
        <title>Chinese hamster genome sequenced from sorted chromosomes.</title>
        <authorList>
            <person name="Brinkrolf K."/>
            <person name="Rupp O."/>
            <person name="Laux H."/>
            <person name="Kollin F."/>
            <person name="Ernst W."/>
            <person name="Linke B."/>
            <person name="Kofler R."/>
            <person name="Romand S."/>
            <person name="Hesse F."/>
            <person name="Budach W.E."/>
            <person name="Galosy S."/>
            <person name="Muller D."/>
            <person name="Noll T."/>
            <person name="Wienberg J."/>
            <person name="Jostock T."/>
            <person name="Leonard M."/>
            <person name="Grillari J."/>
            <person name="Tauch A."/>
            <person name="Goesmann A."/>
            <person name="Helk B."/>
            <person name="Mott J.E."/>
            <person name="Puhler A."/>
            <person name="Borth N."/>
        </authorList>
    </citation>
    <scope>NUCLEOTIDE SEQUENCE [LARGE SCALE GENOMIC DNA]</scope>
    <source>
        <strain evidence="2">17A/GY</strain>
    </source>
</reference>
<dbReference type="EMBL" id="KE670879">
    <property type="protein sequence ID" value="ERE80832.1"/>
    <property type="molecule type" value="Genomic_DNA"/>
</dbReference>